<feature type="region of interest" description="Disordered" evidence="1">
    <location>
        <begin position="560"/>
        <end position="610"/>
    </location>
</feature>
<feature type="compositionally biased region" description="Polar residues" evidence="1">
    <location>
        <begin position="289"/>
        <end position="299"/>
    </location>
</feature>
<keyword evidence="3" id="KW-1185">Reference proteome</keyword>
<dbReference type="InParanoid" id="A0A3N4KHM3"/>
<feature type="region of interest" description="Disordered" evidence="1">
    <location>
        <begin position="446"/>
        <end position="486"/>
    </location>
</feature>
<evidence type="ECO:0000313" key="3">
    <source>
        <dbReference type="Proteomes" id="UP000277580"/>
    </source>
</evidence>
<evidence type="ECO:0000256" key="1">
    <source>
        <dbReference type="SAM" id="MobiDB-lite"/>
    </source>
</evidence>
<feature type="compositionally biased region" description="Polar residues" evidence="1">
    <location>
        <begin position="35"/>
        <end position="51"/>
    </location>
</feature>
<sequence length="610" mass="67123">MPSSPESEERKDDNSDTTGFISPDSVAGQVALHGATQSAPTSTPQPGSGNNKPHAINVPQRAAVEQRASLFGPTVVKGCRSVEFLRKRVARMPSLDSLPENGTERGCPEIEIDGMNHGILDDQEHRSMMLVIPEVSRFVEPLSMQELRHMITMLHQRYGLVEKETPTDEISNAERLKTLVRKKGFEITGFKLNEKENKILLTLLKKELSLVPNTIPSSSHQQLATGSEKPQALVAPSTRLLQARSVPQQRSFGPRLRNAITMSNLRAKARENEVSTPLYPSQRRPLRPSASTAALSPSRPSIRAVQPSPVSESPGRVSPHKNAFVLTRGTQFNMRGEPSPERQMQIDNQLTEKNLRIQQRLGPLSLREGSEAEVDIQQAQALNRTLKFGENLLQKIDKDNAEDRAQLMEQARAPGTTDSGTTDNSQVARPETFDIANDHIRQYTEKHRSGLNCTGSRVSRSQISNTPSGRLSRAGRTNRDENLSSTGVIPGIEVSTMDRNVAEEDVSTSRHPLRLISSMADMRSRNNEPVGRPLSHAAVGPGLTPYRSFPALPAATNLVTKETRARAPVDPTRKDTALFRPTTSQSNKQKDQPAGAKKPPGGFGRELKWA</sequence>
<evidence type="ECO:0000313" key="2">
    <source>
        <dbReference type="EMBL" id="RPB08822.1"/>
    </source>
</evidence>
<reference evidence="2 3" key="1">
    <citation type="journal article" date="2018" name="Nat. Ecol. Evol.">
        <title>Pezizomycetes genomes reveal the molecular basis of ectomycorrhizal truffle lifestyle.</title>
        <authorList>
            <person name="Murat C."/>
            <person name="Payen T."/>
            <person name="Noel B."/>
            <person name="Kuo A."/>
            <person name="Morin E."/>
            <person name="Chen J."/>
            <person name="Kohler A."/>
            <person name="Krizsan K."/>
            <person name="Balestrini R."/>
            <person name="Da Silva C."/>
            <person name="Montanini B."/>
            <person name="Hainaut M."/>
            <person name="Levati E."/>
            <person name="Barry K.W."/>
            <person name="Belfiori B."/>
            <person name="Cichocki N."/>
            <person name="Clum A."/>
            <person name="Dockter R.B."/>
            <person name="Fauchery L."/>
            <person name="Guy J."/>
            <person name="Iotti M."/>
            <person name="Le Tacon F."/>
            <person name="Lindquist E.A."/>
            <person name="Lipzen A."/>
            <person name="Malagnac F."/>
            <person name="Mello A."/>
            <person name="Molinier V."/>
            <person name="Miyauchi S."/>
            <person name="Poulain J."/>
            <person name="Riccioni C."/>
            <person name="Rubini A."/>
            <person name="Sitrit Y."/>
            <person name="Splivallo R."/>
            <person name="Traeger S."/>
            <person name="Wang M."/>
            <person name="Zifcakova L."/>
            <person name="Wipf D."/>
            <person name="Zambonelli A."/>
            <person name="Paolocci F."/>
            <person name="Nowrousian M."/>
            <person name="Ottonello S."/>
            <person name="Baldrian P."/>
            <person name="Spatafora J.W."/>
            <person name="Henrissat B."/>
            <person name="Nagy L.G."/>
            <person name="Aury J.M."/>
            <person name="Wincker P."/>
            <person name="Grigoriev I.V."/>
            <person name="Bonfante P."/>
            <person name="Martin F.M."/>
        </authorList>
    </citation>
    <scope>NUCLEOTIDE SEQUENCE [LARGE SCALE GENOMIC DNA]</scope>
    <source>
        <strain evidence="2 3">CCBAS932</strain>
    </source>
</reference>
<dbReference type="OrthoDB" id="5386677at2759"/>
<feature type="compositionally biased region" description="Polar residues" evidence="1">
    <location>
        <begin position="451"/>
        <end position="469"/>
    </location>
</feature>
<feature type="region of interest" description="Disordered" evidence="1">
    <location>
        <begin position="1"/>
        <end position="55"/>
    </location>
</feature>
<proteinExistence type="predicted"/>
<accession>A0A3N4KHM3</accession>
<feature type="region of interest" description="Disordered" evidence="1">
    <location>
        <begin position="267"/>
        <end position="320"/>
    </location>
</feature>
<name>A0A3N4KHM3_9PEZI</name>
<dbReference type="EMBL" id="ML119158">
    <property type="protein sequence ID" value="RPB08822.1"/>
    <property type="molecule type" value="Genomic_DNA"/>
</dbReference>
<gene>
    <name evidence="2" type="ORF">P167DRAFT_548590</name>
</gene>
<protein>
    <submittedName>
        <fullName evidence="2">Uncharacterized protein</fullName>
    </submittedName>
</protein>
<feature type="compositionally biased region" description="Basic and acidic residues" evidence="1">
    <location>
        <begin position="561"/>
        <end position="577"/>
    </location>
</feature>
<dbReference type="Proteomes" id="UP000277580">
    <property type="component" value="Unassembled WGS sequence"/>
</dbReference>
<organism evidence="2 3">
    <name type="scientific">Morchella conica CCBAS932</name>
    <dbReference type="NCBI Taxonomy" id="1392247"/>
    <lineage>
        <taxon>Eukaryota</taxon>
        <taxon>Fungi</taxon>
        <taxon>Dikarya</taxon>
        <taxon>Ascomycota</taxon>
        <taxon>Pezizomycotina</taxon>
        <taxon>Pezizomycetes</taxon>
        <taxon>Pezizales</taxon>
        <taxon>Morchellaceae</taxon>
        <taxon>Morchella</taxon>
    </lineage>
</organism>
<feature type="region of interest" description="Disordered" evidence="1">
    <location>
        <begin position="503"/>
        <end position="534"/>
    </location>
</feature>
<dbReference type="AlphaFoldDB" id="A0A3N4KHM3"/>